<reference evidence="1" key="1">
    <citation type="submission" date="2019-11" db="EMBL/GenBank/DDBJ databases">
        <authorList>
            <person name="Feng L."/>
        </authorList>
    </citation>
    <scope>NUCLEOTIDE SEQUENCE</scope>
    <source>
        <strain evidence="1">AundefinedLFYP135</strain>
    </source>
</reference>
<dbReference type="Gene3D" id="3.30.70.100">
    <property type="match status" value="1"/>
</dbReference>
<gene>
    <name evidence="1" type="ORF">AULFYP135_01509</name>
</gene>
<sequence>MPQESAYFIVERTAGKRNLQEVKAKLDTIHGVTSAAVNPDRRLIAVDYDSSGTSYDEIEHCLNNLGYQIAADASVIQSR</sequence>
<evidence type="ECO:0008006" key="2">
    <source>
        <dbReference type="Google" id="ProtNLM"/>
    </source>
</evidence>
<evidence type="ECO:0000313" key="1">
    <source>
        <dbReference type="EMBL" id="VYT06789.1"/>
    </source>
</evidence>
<protein>
    <recommendedName>
        <fullName evidence="2">HMA domain-containing protein</fullName>
    </recommendedName>
</protein>
<dbReference type="GO" id="GO:0046872">
    <property type="term" value="F:metal ion binding"/>
    <property type="evidence" value="ECO:0007669"/>
    <property type="project" value="InterPro"/>
</dbReference>
<dbReference type="SUPFAM" id="SSF55008">
    <property type="entry name" value="HMA, heavy metal-associated domain"/>
    <property type="match status" value="1"/>
</dbReference>
<accession>A0A6N2TPC2</accession>
<proteinExistence type="predicted"/>
<dbReference type="AlphaFoldDB" id="A0A6N2TPC2"/>
<dbReference type="InterPro" id="IPR036163">
    <property type="entry name" value="HMA_dom_sf"/>
</dbReference>
<dbReference type="CDD" id="cd00371">
    <property type="entry name" value="HMA"/>
    <property type="match status" value="1"/>
</dbReference>
<name>A0A6N2TPC2_9FIRM</name>
<dbReference type="InterPro" id="IPR006121">
    <property type="entry name" value="HMA_dom"/>
</dbReference>
<organism evidence="1">
    <name type="scientific">uncultured Anaerotruncus sp</name>
    <dbReference type="NCBI Taxonomy" id="905011"/>
    <lineage>
        <taxon>Bacteria</taxon>
        <taxon>Bacillati</taxon>
        <taxon>Bacillota</taxon>
        <taxon>Clostridia</taxon>
        <taxon>Eubacteriales</taxon>
        <taxon>Oscillospiraceae</taxon>
        <taxon>Anaerotruncus</taxon>
        <taxon>environmental samples</taxon>
    </lineage>
</organism>
<dbReference type="EMBL" id="CACRSL010000003">
    <property type="protein sequence ID" value="VYT06789.1"/>
    <property type="molecule type" value="Genomic_DNA"/>
</dbReference>